<accession>A0ABW5JGP4</accession>
<evidence type="ECO:0000313" key="3">
    <source>
        <dbReference type="Proteomes" id="UP001597460"/>
    </source>
</evidence>
<keyword evidence="3" id="KW-1185">Reference proteome</keyword>
<feature type="domain" description="Transposase IS200-like" evidence="1">
    <location>
        <begin position="21"/>
        <end position="182"/>
    </location>
</feature>
<gene>
    <name evidence="2" type="ORF">ACFSVN_03555</name>
</gene>
<proteinExistence type="predicted"/>
<dbReference type="RefSeq" id="WP_390298704.1">
    <property type="nucleotide sequence ID" value="NZ_JBHULI010000003.1"/>
</dbReference>
<evidence type="ECO:0000313" key="2">
    <source>
        <dbReference type="EMBL" id="MFD2531515.1"/>
    </source>
</evidence>
<evidence type="ECO:0000259" key="1">
    <source>
        <dbReference type="SMART" id="SM01321"/>
    </source>
</evidence>
<dbReference type="SUPFAM" id="SSF143422">
    <property type="entry name" value="Transposase IS200-like"/>
    <property type="match status" value="1"/>
</dbReference>
<dbReference type="InterPro" id="IPR052715">
    <property type="entry name" value="RAYT_transposase"/>
</dbReference>
<dbReference type="PANTHER" id="PTHR36966:SF1">
    <property type="entry name" value="REP-ASSOCIATED TYROSINE TRANSPOSASE"/>
    <property type="match status" value="1"/>
</dbReference>
<dbReference type="Gene3D" id="3.30.70.1290">
    <property type="entry name" value="Transposase IS200-like"/>
    <property type="match status" value="1"/>
</dbReference>
<organism evidence="2 3">
    <name type="scientific">Gracilimonas halophila</name>
    <dbReference type="NCBI Taxonomy" id="1834464"/>
    <lineage>
        <taxon>Bacteria</taxon>
        <taxon>Pseudomonadati</taxon>
        <taxon>Balneolota</taxon>
        <taxon>Balneolia</taxon>
        <taxon>Balneolales</taxon>
        <taxon>Balneolaceae</taxon>
        <taxon>Gracilimonas</taxon>
    </lineage>
</organism>
<dbReference type="InterPro" id="IPR036515">
    <property type="entry name" value="Transposase_17_sf"/>
</dbReference>
<dbReference type="EMBL" id="JBHULI010000003">
    <property type="protein sequence ID" value="MFD2531515.1"/>
    <property type="molecule type" value="Genomic_DNA"/>
</dbReference>
<dbReference type="InterPro" id="IPR002686">
    <property type="entry name" value="Transposase_17"/>
</dbReference>
<name>A0ABW5JGP4_9BACT</name>
<protein>
    <submittedName>
        <fullName evidence="2">Transposase</fullName>
    </submittedName>
</protein>
<dbReference type="PANTHER" id="PTHR36966">
    <property type="entry name" value="REP-ASSOCIATED TYROSINE TRANSPOSASE"/>
    <property type="match status" value="1"/>
</dbReference>
<sequence>MSKFRGKYRFKSNRWEYWDYKNPGAYFITICTKNKEHFFGEIEKGRMVLNQIGSIAESEWKKTPKIRKDMNITLGEYVIMPDHIHGIIIIGNNEFNTKESKPNPGRDTMHRVSTGVDLETDSQKRFGPQRKNLASIMRGYKSSVTIQGRRLNSEFCWQPNYHDRVIRDYEEYELIAEYILDNIRCWKIDLK</sequence>
<dbReference type="Proteomes" id="UP001597460">
    <property type="component" value="Unassembled WGS sequence"/>
</dbReference>
<comment type="caution">
    <text evidence="2">The sequence shown here is derived from an EMBL/GenBank/DDBJ whole genome shotgun (WGS) entry which is preliminary data.</text>
</comment>
<dbReference type="SMART" id="SM01321">
    <property type="entry name" value="Y1_Tnp"/>
    <property type="match status" value="1"/>
</dbReference>
<reference evidence="3" key="1">
    <citation type="journal article" date="2019" name="Int. J. Syst. Evol. Microbiol.">
        <title>The Global Catalogue of Microorganisms (GCM) 10K type strain sequencing project: providing services to taxonomists for standard genome sequencing and annotation.</title>
        <authorList>
            <consortium name="The Broad Institute Genomics Platform"/>
            <consortium name="The Broad Institute Genome Sequencing Center for Infectious Disease"/>
            <person name="Wu L."/>
            <person name="Ma J."/>
        </authorList>
    </citation>
    <scope>NUCLEOTIDE SEQUENCE [LARGE SCALE GENOMIC DNA]</scope>
    <source>
        <strain evidence="3">KCTC 52042</strain>
    </source>
</reference>